<reference evidence="2 3" key="1">
    <citation type="submission" date="2021-06" db="EMBL/GenBank/DDBJ databases">
        <title>Caerostris extrusa draft genome.</title>
        <authorList>
            <person name="Kono N."/>
            <person name="Arakawa K."/>
        </authorList>
    </citation>
    <scope>NUCLEOTIDE SEQUENCE [LARGE SCALE GENOMIC DNA]</scope>
</reference>
<evidence type="ECO:0000313" key="3">
    <source>
        <dbReference type="Proteomes" id="UP001054945"/>
    </source>
</evidence>
<name>A0AAV4T856_CAEEX</name>
<evidence type="ECO:0000256" key="1">
    <source>
        <dbReference type="SAM" id="Coils"/>
    </source>
</evidence>
<dbReference type="AlphaFoldDB" id="A0AAV4T856"/>
<organism evidence="2 3">
    <name type="scientific">Caerostris extrusa</name>
    <name type="common">Bark spider</name>
    <name type="synonym">Caerostris bankana</name>
    <dbReference type="NCBI Taxonomy" id="172846"/>
    <lineage>
        <taxon>Eukaryota</taxon>
        <taxon>Metazoa</taxon>
        <taxon>Ecdysozoa</taxon>
        <taxon>Arthropoda</taxon>
        <taxon>Chelicerata</taxon>
        <taxon>Arachnida</taxon>
        <taxon>Araneae</taxon>
        <taxon>Araneomorphae</taxon>
        <taxon>Entelegynae</taxon>
        <taxon>Araneoidea</taxon>
        <taxon>Araneidae</taxon>
        <taxon>Caerostris</taxon>
    </lineage>
</organism>
<accession>A0AAV4T856</accession>
<feature type="coiled-coil region" evidence="1">
    <location>
        <begin position="58"/>
        <end position="92"/>
    </location>
</feature>
<evidence type="ECO:0000313" key="2">
    <source>
        <dbReference type="EMBL" id="GIY40902.1"/>
    </source>
</evidence>
<comment type="caution">
    <text evidence="2">The sequence shown here is derived from an EMBL/GenBank/DDBJ whole genome shotgun (WGS) entry which is preliminary data.</text>
</comment>
<keyword evidence="3" id="KW-1185">Reference proteome</keyword>
<protein>
    <submittedName>
        <fullName evidence="2">Uncharacterized protein</fullName>
    </submittedName>
</protein>
<sequence>MSVPNKEKVRDKFREMDKLFIVQSKEIVELKAELKLATRGKCVVVDSSYDTNTTDLQIAKLEGKLEESRSMLENIIEDNRQLKNKIEEQKKTKPTVNQHQHSNTYADKLKIRKETPTLIIRPTEGSCSGKELQQIISKNLRNTQEAAAVQQVYIKKNLSSKQKEQLKKLHEKINTTAKIDQVARVIQPQQKTQSLIIYGDINKEQIIVAIQKTILNEKAEINIEKCDFYSINVNKRMDLIKNSICFL</sequence>
<proteinExistence type="predicted"/>
<dbReference type="Proteomes" id="UP001054945">
    <property type="component" value="Unassembled WGS sequence"/>
</dbReference>
<keyword evidence="1" id="KW-0175">Coiled coil</keyword>
<gene>
    <name evidence="2" type="ORF">CEXT_25311</name>
</gene>
<dbReference type="EMBL" id="BPLR01010674">
    <property type="protein sequence ID" value="GIY40902.1"/>
    <property type="molecule type" value="Genomic_DNA"/>
</dbReference>